<dbReference type="RefSeq" id="WP_168058096.1">
    <property type="nucleotide sequence ID" value="NZ_VTOW01000001.1"/>
</dbReference>
<gene>
    <name evidence="4" type="ORF">MNODULE_03520</name>
</gene>
<accession>A0A7X6DMB2</accession>
<dbReference type="Pfam" id="PF01658">
    <property type="entry name" value="Inos-1-P_synth"/>
    <property type="match status" value="1"/>
</dbReference>
<keyword evidence="5" id="KW-1185">Reference proteome</keyword>
<protein>
    <submittedName>
        <fullName evidence="4">Inositol-3-phosphate synthase</fullName>
    </submittedName>
</protein>
<dbReference type="GO" id="GO:0004512">
    <property type="term" value="F:inositol-3-phosphate synthase activity"/>
    <property type="evidence" value="ECO:0007669"/>
    <property type="project" value="InterPro"/>
</dbReference>
<dbReference type="Proteomes" id="UP000534783">
    <property type="component" value="Unassembled WGS sequence"/>
</dbReference>
<proteinExistence type="inferred from homology"/>
<dbReference type="Gene3D" id="3.30.360.10">
    <property type="entry name" value="Dihydrodipicolinate Reductase, domain 2"/>
    <property type="match status" value="1"/>
</dbReference>
<dbReference type="PIRSF" id="PIRSF015578">
    <property type="entry name" value="Myoinos-ppht_syn"/>
    <property type="match status" value="1"/>
</dbReference>
<evidence type="ECO:0000256" key="1">
    <source>
        <dbReference type="ARBA" id="ARBA00010813"/>
    </source>
</evidence>
<dbReference type="Gene3D" id="3.40.50.720">
    <property type="entry name" value="NAD(P)-binding Rossmann-like Domain"/>
    <property type="match status" value="1"/>
</dbReference>
<name>A0A7X6DMB2_9BACT</name>
<dbReference type="PANTHER" id="PTHR11510">
    <property type="entry name" value="MYO-INOSITOL-1 PHOSPHATE SYNTHASE"/>
    <property type="match status" value="1"/>
</dbReference>
<dbReference type="GO" id="GO:0008654">
    <property type="term" value="P:phospholipid biosynthetic process"/>
    <property type="evidence" value="ECO:0007669"/>
    <property type="project" value="InterPro"/>
</dbReference>
<comment type="caution">
    <text evidence="4">The sequence shown here is derived from an EMBL/GenBank/DDBJ whole genome shotgun (WGS) entry which is preliminary data.</text>
</comment>
<dbReference type="SUPFAM" id="SSF55347">
    <property type="entry name" value="Glyceraldehyde-3-phosphate dehydrogenase-like, C-terminal domain"/>
    <property type="match status" value="1"/>
</dbReference>
<dbReference type="GO" id="GO:0006021">
    <property type="term" value="P:inositol biosynthetic process"/>
    <property type="evidence" value="ECO:0007669"/>
    <property type="project" value="InterPro"/>
</dbReference>
<dbReference type="SUPFAM" id="SSF51735">
    <property type="entry name" value="NAD(P)-binding Rossmann-fold domains"/>
    <property type="match status" value="1"/>
</dbReference>
<dbReference type="InterPro" id="IPR002587">
    <property type="entry name" value="Myo-inos-1-P_Synthase"/>
</dbReference>
<comment type="similarity">
    <text evidence="1">Belongs to the myo-inositol 1-phosphate synthase family.</text>
</comment>
<evidence type="ECO:0000256" key="2">
    <source>
        <dbReference type="SAM" id="Phobius"/>
    </source>
</evidence>
<feature type="transmembrane region" description="Helical" evidence="2">
    <location>
        <begin position="21"/>
        <end position="44"/>
    </location>
</feature>
<evidence type="ECO:0000259" key="3">
    <source>
        <dbReference type="Pfam" id="PF01658"/>
    </source>
</evidence>
<keyword evidence="2" id="KW-0472">Membrane</keyword>
<reference evidence="4 5" key="1">
    <citation type="journal article" date="2020" name="Nature">
        <title>Bacterial chemolithoautotrophy via manganese oxidation.</title>
        <authorList>
            <person name="Yu H."/>
            <person name="Leadbetter J.R."/>
        </authorList>
    </citation>
    <scope>NUCLEOTIDE SEQUENCE [LARGE SCALE GENOMIC DNA]</scope>
    <source>
        <strain evidence="4 5">Mn-1</strain>
    </source>
</reference>
<organism evidence="4 5">
    <name type="scientific">Candidatus Manganitrophus noduliformans</name>
    <dbReference type="NCBI Taxonomy" id="2606439"/>
    <lineage>
        <taxon>Bacteria</taxon>
        <taxon>Pseudomonadati</taxon>
        <taxon>Nitrospirota</taxon>
        <taxon>Nitrospiria</taxon>
        <taxon>Candidatus Troglogloeales</taxon>
        <taxon>Candidatus Manganitrophaceae</taxon>
        <taxon>Candidatus Manganitrophus</taxon>
    </lineage>
</organism>
<dbReference type="InterPro" id="IPR013021">
    <property type="entry name" value="Myo-inos-1-P_Synthase_GAPDH"/>
</dbReference>
<dbReference type="EMBL" id="VTOW01000001">
    <property type="protein sequence ID" value="NKE69815.1"/>
    <property type="molecule type" value="Genomic_DNA"/>
</dbReference>
<evidence type="ECO:0000313" key="4">
    <source>
        <dbReference type="EMBL" id="NKE69815.1"/>
    </source>
</evidence>
<dbReference type="AlphaFoldDB" id="A0A7X6DMB2"/>
<sequence length="449" mass="49952">MKRVKREEKGGGRAIAPASGKLGVLIPGVGGAVSTTLIAGVHLINKGLAKPVGSLTQMERVRLGKRSRPRWKGIKELVPLAPLTDLVFGGWDIFPDDGHEAAIKAGVLPAEQLKEVREELRSVRPLPAVFDPKFLRNLRGPHVKQGRRKIDLAEALMKEMEEFKTANDLSRLVMVWCGSTEVYQEQKEVHRTIEAFEKGLKENDPDISPSMIYAYAAIRLGIPYVNGAPNTSVEIPALAETARARMVPIAGKDFKTGQTLMKTILAPGLRARMLGVRGWFSTNILGNRDGEVLDDPGSFHAKEVTKSSVLSSILDSGLYPELYNALYHKVRIEYYPPRGDAKEGWDNIDIFGWMGQPMQIKINFLCRDSILAAPVVLDLILFMDLARRAKLKGTQEWLSFYFKAPMARPDLAPMHDLFVQHLKLTNTLRILAGEEVLHHSGLDYYEEAA</sequence>
<feature type="domain" description="Myo-inositol-1-phosphate synthase GAPDH-like" evidence="3">
    <location>
        <begin position="257"/>
        <end position="369"/>
    </location>
</feature>
<dbReference type="InterPro" id="IPR036291">
    <property type="entry name" value="NAD(P)-bd_dom_sf"/>
</dbReference>
<evidence type="ECO:0000313" key="5">
    <source>
        <dbReference type="Proteomes" id="UP000534783"/>
    </source>
</evidence>
<dbReference type="Pfam" id="PF07994">
    <property type="entry name" value="NAD_binding_5"/>
    <property type="match status" value="1"/>
</dbReference>
<keyword evidence="2" id="KW-0812">Transmembrane</keyword>
<keyword evidence="2" id="KW-1133">Transmembrane helix</keyword>